<keyword evidence="4" id="KW-0175">Coiled coil</keyword>
<dbReference type="SUPFAM" id="SSF50729">
    <property type="entry name" value="PH domain-like"/>
    <property type="match status" value="1"/>
</dbReference>
<dbReference type="PANTHER" id="PTHR46108:SF4">
    <property type="entry name" value="BLUE CHEESE"/>
    <property type="match status" value="1"/>
</dbReference>
<dbReference type="SUPFAM" id="SSF81837">
    <property type="entry name" value="BEACH domain"/>
    <property type="match status" value="1"/>
</dbReference>
<dbReference type="Gene3D" id="2.60.120.200">
    <property type="match status" value="1"/>
</dbReference>
<feature type="domain" description="BEACH-type PH" evidence="7">
    <location>
        <begin position="1756"/>
        <end position="1890"/>
    </location>
</feature>
<feature type="compositionally biased region" description="Polar residues" evidence="5">
    <location>
        <begin position="1678"/>
        <end position="1699"/>
    </location>
</feature>
<name>A0A2P8AJD4_9PEZI</name>
<feature type="compositionally biased region" description="Polar residues" evidence="5">
    <location>
        <begin position="477"/>
        <end position="488"/>
    </location>
</feature>
<gene>
    <name evidence="8" type="ORF">B9Z65_738</name>
</gene>
<feature type="region of interest" description="Disordered" evidence="5">
    <location>
        <begin position="1"/>
        <end position="24"/>
    </location>
</feature>
<dbReference type="InterPro" id="IPR011993">
    <property type="entry name" value="PH-like_dom_sf"/>
</dbReference>
<dbReference type="Gene3D" id="1.10.1540.10">
    <property type="entry name" value="BEACH domain"/>
    <property type="match status" value="1"/>
</dbReference>
<dbReference type="Pfam" id="PF23295">
    <property type="entry name" value="Arm_4"/>
    <property type="match status" value="1"/>
</dbReference>
<accession>A0A2P8AJD4</accession>
<feature type="compositionally biased region" description="Basic residues" evidence="5">
    <location>
        <begin position="1"/>
        <end position="13"/>
    </location>
</feature>
<proteinExistence type="predicted"/>
<feature type="domain" description="BEACH" evidence="6">
    <location>
        <begin position="1929"/>
        <end position="2222"/>
    </location>
</feature>
<dbReference type="Pfam" id="PF02138">
    <property type="entry name" value="Beach"/>
    <property type="match status" value="1"/>
</dbReference>
<keyword evidence="1 3" id="KW-0853">WD repeat</keyword>
<evidence type="ECO:0000256" key="2">
    <source>
        <dbReference type="ARBA" id="ARBA00022737"/>
    </source>
</evidence>
<dbReference type="Pfam" id="PF14844">
    <property type="entry name" value="PH_BEACH"/>
    <property type="match status" value="1"/>
</dbReference>
<protein>
    <submittedName>
        <fullName evidence="8">Beige 1</fullName>
    </submittedName>
</protein>
<dbReference type="SMART" id="SM01026">
    <property type="entry name" value="Beach"/>
    <property type="match status" value="1"/>
</dbReference>
<feature type="repeat" description="WD" evidence="3">
    <location>
        <begin position="2354"/>
        <end position="2395"/>
    </location>
</feature>
<dbReference type="Gene3D" id="2.30.29.30">
    <property type="entry name" value="Pleckstrin-homology domain (PH domain)/Phosphotyrosine-binding domain (PTB)"/>
    <property type="match status" value="1"/>
</dbReference>
<dbReference type="FunFam" id="1.10.1540.10:FF:000002">
    <property type="entry name" value="WD repeat and FYVE domain containing 3"/>
    <property type="match status" value="1"/>
</dbReference>
<dbReference type="CDD" id="cd01201">
    <property type="entry name" value="PH_BEACH"/>
    <property type="match status" value="1"/>
</dbReference>
<evidence type="ECO:0000256" key="4">
    <source>
        <dbReference type="SAM" id="Coils"/>
    </source>
</evidence>
<dbReference type="InterPro" id="IPR015943">
    <property type="entry name" value="WD40/YVTN_repeat-like_dom_sf"/>
</dbReference>
<sequence>MASLPRPRKHRSSTNRSNAPPIDGSAELLEASIKILEESDVSREKSRAALNQLNRLLDNTIELESLQDHFRRLHGFQASIVLVKKHVAGLQTENESRAVQAVFHDVQQLLHLLLLAFRDHEGNRRYFARRVDGGGWASLKELIASFTSLVSAGSFHTENGWPTVPLIGSLLALTISDPQLKDLFEIESIKDPQVPDSNAEITQLPDFANLQTNISSAAAIVTPEAISILLGLPNLQRDDVQSSTKLNQVVLTALQLIRHWSSLSLRNRQLIAECGLAEDLTTRIAKPSTSNEEVNASKALLVELLSYNSGDLTVSEKLFKDASTHHISRQVLEHSIARTRDPSCIHFDLSQSGHSSLEFASIPRSFPPPTGYSLEVWARFNRFDPSSHTTIFGAFDATQTCFVLAYLERNTQQLILQTSVNLPSPSVRFKRTQFLPDTWYHICLIHRPPKAGSFGEVLLFVNGRYVERKEKCLYPQTAPSSDGETSSAPFPPKSEHARRPVQVFFGTPQSLAPQTDGQRTESSWSLGTAHLYDCCLNRDLVAVHYSSGPGYSGNYQDRVGQLLTYDASAALNRYNEELYGEKAEKSGIVTTIQRRGIDALHEGTNLLSVFSSATVSIDGVFSQAIPLPAALPENAAKQLQQITRSGNTVVINTGRPLVADALTRPAGLGILTGGAFVSIPQTLDDASWRLSGFISVQMMLIESAVTPNDLRLSLKTLFNGIKPNFRTSEAMEREHGYSLVSLLLREKLGLANHVMAGSRQVRSILFSSAEERSLLMLDLLKIILPFVGIDTANPGTSLLTNPMAYRSFLTDFDTWRSGSVGSQKLYYQQFSWLLIENYNMDFNAKRLAKMRIVRKFLDCIRSDRIHVDNLQEALRALRALYEYTAGKIDHRDLATFVGYCLQEGKNASQVLPARRPTIRMDLPNGRTGSPPILDYGRLARLPDEITPDKSVSKGHLGTAVLSTYAELLCDPTSAAPLRRFYRHVPVSWLLHLLGESDSQNVATSLKIICRSIVAIGPEFLTKLSSKNAGLVVVEERLKTHWRSSSIWLHCLSALFGADPSTVEPLPNFTCAELQRRFPTSAVRVPYPEIAPWLFGLMEAAIAATDLSTADEETTEAQSLVTSVIEFFIQLQATNGSFRDFTISSQYLRELLRLLYPLIASTELLRPSAELGSVNLPASGKPRDVVLRPHSNSVSGRPTIIRAGSSVTLPERPSSQRIRTPRRPSSFVLVDADDKSEVRLAAHFTPVMAPIQDVPIEAPSTSDVTEKLLKAVEIILIGQTCSRKDYSGFGLFLKVPPGDQLHQAYFESYVLMRTMSSMWTTLSKDEELLQSPRTLTNLARYSLHMAEAVFEGWFIDGAQPLVDFTGKVLDYVQQPHVASLKDVRLCSQAVSTTRTVFLRIVLLRLSELDETQSDADTLAFLKQLAYYQTILFAPENQETTFIRLICYALYTKLVSNSPAVRMATAGLFRMLLVQKPTEAATILIHSADADQKHLSTGFMKLATHDDEELLAWVDARRAALDKFFIDSLSKYWEEFVDGENKKTEESAKNRVAKRREKLKQWEAEETNEEEVLQQAERATGHWRINSHAQDRMKLNRTIQDQQENINHLYTTIARQHELMRQPCGLTPDTRTPKWQLDQTEARDRMRTRLIRDTDRETHMYQPKRKASGRASPGRPGGMQRSTSGHSVASQTQARARANSTRSEKALILDGEGGLTPEPPNNNSSTSLLEGDFELVDDPRDDEEVFEDKNRKIMRSVERGDSIKSVYNVSRIVGLEACEGLLIIGRKWLYMRDNMFQRSDGEIVSINSAPWEERDHYVQMISGKQVQASRVTPSNNRGDVARSWSWKDVLSMSKRRFLFRDVAVEVFFNDGRSYLLIFANPTVRNSVYNDISTQAPHIIGPTSSMSEEDQWRIDCLRSPEDVPQTLGNKFASVFNSAATNAATRKWVRGEISNFHYLMLVNTMAGRTYNDLTQYPVFPWVLSDYTSEELNLDDPRSYRDLSKPMGCQHPSREADYRERYQSFADMGEENPFHYGTHYSSAMIVTSYLIRLQPFVQSYLLLQGGTFDHADRLFDSIEKTWTSASKQNMTDVRELTPEFYYLPELLTNINGYDFGIKEGTGQAINDVQLPPWAKGDPHLFIRKHREALESPHVSEHLHEWIDLIFGYKQKGEAAVDATNMFHPLSYHGAKDLDTIDDPVERLATIGIIHNFGQTPHQVFTRPHPRREAERFSTPRLDTLADTLTKLPKPAAELSSRVSSILPLTTSKLLTSGPCKLYSPPTGRFFAQHQYADSSLRFFDTDTRKVLGLYEALHVGPISTALFLDSRTLLTGGADSVIGIFDLTRTTSDNIDLRPRLYLHGHRARITHLSAARAFATLVSADAHGRVIIWDLNRGDCVHLLRPPSLPPTSRDITALKISDLTGHILLAIGNVATLYTLNGHKLLEQRLCDVDDVVGCAAFYEGTGGGGEWVRDTVLFTGHKRGVVRVWTLTNLSDGSWHLGLVKQLSCAEVGREGTAAAVSCVKVGERGIWVGDEGGRVVGFGVSVRG</sequence>
<dbReference type="STRING" id="40998.A0A2P8AJD4"/>
<evidence type="ECO:0000259" key="6">
    <source>
        <dbReference type="PROSITE" id="PS50197"/>
    </source>
</evidence>
<keyword evidence="2" id="KW-0677">Repeat</keyword>
<dbReference type="PROSITE" id="PS50197">
    <property type="entry name" value="BEACH"/>
    <property type="match status" value="1"/>
</dbReference>
<dbReference type="InterPro" id="IPR056252">
    <property type="entry name" value="Alfy-like_Arm-like"/>
</dbReference>
<dbReference type="OrthoDB" id="26681at2759"/>
<evidence type="ECO:0000313" key="8">
    <source>
        <dbReference type="EMBL" id="PSK60588.1"/>
    </source>
</evidence>
<dbReference type="Gene3D" id="2.130.10.10">
    <property type="entry name" value="YVTN repeat-like/Quinoprotein amine dehydrogenase"/>
    <property type="match status" value="1"/>
</dbReference>
<evidence type="ECO:0000313" key="9">
    <source>
        <dbReference type="Proteomes" id="UP000243723"/>
    </source>
</evidence>
<keyword evidence="9" id="KW-1185">Reference proteome</keyword>
<dbReference type="CDD" id="cd06071">
    <property type="entry name" value="Beach"/>
    <property type="match status" value="1"/>
</dbReference>
<comment type="caution">
    <text evidence="8">The sequence shown here is derived from an EMBL/GenBank/DDBJ whole genome shotgun (WGS) entry which is preliminary data.</text>
</comment>
<dbReference type="InterPro" id="IPR051944">
    <property type="entry name" value="BEACH_domain_protein"/>
</dbReference>
<dbReference type="InterPro" id="IPR023362">
    <property type="entry name" value="PH-BEACH_dom"/>
</dbReference>
<evidence type="ECO:0000256" key="5">
    <source>
        <dbReference type="SAM" id="MobiDB-lite"/>
    </source>
</evidence>
<feature type="region of interest" description="Disordered" evidence="5">
    <location>
        <begin position="476"/>
        <end position="495"/>
    </location>
</feature>
<dbReference type="PROSITE" id="PS50082">
    <property type="entry name" value="WD_REPEATS_2"/>
    <property type="match status" value="1"/>
</dbReference>
<evidence type="ECO:0000256" key="1">
    <source>
        <dbReference type="ARBA" id="ARBA00022574"/>
    </source>
</evidence>
<feature type="region of interest" description="Disordered" evidence="5">
    <location>
        <begin position="1621"/>
        <end position="1701"/>
    </location>
</feature>
<dbReference type="InterPro" id="IPR000409">
    <property type="entry name" value="BEACH_dom"/>
</dbReference>
<dbReference type="SUPFAM" id="SSF49899">
    <property type="entry name" value="Concanavalin A-like lectins/glucanases"/>
    <property type="match status" value="1"/>
</dbReference>
<dbReference type="InterPro" id="IPR001680">
    <property type="entry name" value="WD40_rpt"/>
</dbReference>
<evidence type="ECO:0000259" key="7">
    <source>
        <dbReference type="PROSITE" id="PS51783"/>
    </source>
</evidence>
<organism evidence="8 9">
    <name type="scientific">Elsinoe australis</name>
    <dbReference type="NCBI Taxonomy" id="40998"/>
    <lineage>
        <taxon>Eukaryota</taxon>
        <taxon>Fungi</taxon>
        <taxon>Dikarya</taxon>
        <taxon>Ascomycota</taxon>
        <taxon>Pezizomycotina</taxon>
        <taxon>Dothideomycetes</taxon>
        <taxon>Dothideomycetidae</taxon>
        <taxon>Myriangiales</taxon>
        <taxon>Elsinoaceae</taxon>
        <taxon>Elsinoe</taxon>
    </lineage>
</organism>
<evidence type="ECO:0000256" key="3">
    <source>
        <dbReference type="PROSITE-ProRule" id="PRU00221"/>
    </source>
</evidence>
<dbReference type="PROSITE" id="PS51783">
    <property type="entry name" value="PH_BEACH"/>
    <property type="match status" value="1"/>
</dbReference>
<feature type="compositionally biased region" description="Basic and acidic residues" evidence="5">
    <location>
        <begin position="1638"/>
        <end position="1657"/>
    </location>
</feature>
<dbReference type="Proteomes" id="UP000243723">
    <property type="component" value="Unassembled WGS sequence"/>
</dbReference>
<dbReference type="PANTHER" id="PTHR46108">
    <property type="entry name" value="BLUE CHEESE"/>
    <property type="match status" value="1"/>
</dbReference>
<dbReference type="InterPro" id="IPR013320">
    <property type="entry name" value="ConA-like_dom_sf"/>
</dbReference>
<dbReference type="InterPro" id="IPR036372">
    <property type="entry name" value="BEACH_dom_sf"/>
</dbReference>
<dbReference type="EMBL" id="NHZQ01000003">
    <property type="protein sequence ID" value="PSK60588.1"/>
    <property type="molecule type" value="Genomic_DNA"/>
</dbReference>
<dbReference type="SUPFAM" id="SSF50978">
    <property type="entry name" value="WD40 repeat-like"/>
    <property type="match status" value="1"/>
</dbReference>
<reference evidence="8 9" key="1">
    <citation type="submission" date="2017-05" db="EMBL/GenBank/DDBJ databases">
        <title>Draft genome sequence of Elsinoe australis.</title>
        <authorList>
            <person name="Cheng Q."/>
        </authorList>
    </citation>
    <scope>NUCLEOTIDE SEQUENCE [LARGE SCALE GENOMIC DNA]</scope>
    <source>
        <strain evidence="8 9">NL1</strain>
    </source>
</reference>
<feature type="coiled-coil region" evidence="4">
    <location>
        <begin position="1543"/>
        <end position="1603"/>
    </location>
</feature>
<dbReference type="SMART" id="SM00320">
    <property type="entry name" value="WD40"/>
    <property type="match status" value="3"/>
</dbReference>
<dbReference type="InterPro" id="IPR036322">
    <property type="entry name" value="WD40_repeat_dom_sf"/>
</dbReference>